<comment type="catalytic activity">
    <reaction evidence="17">
        <text>(6S)-5,6,7,8-tetrahydrofolyl-(gamma-L-Glu)(n) + L-glutamate + ATP = (6S)-5,6,7,8-tetrahydrofolyl-(gamma-L-Glu)(n+1) + ADP + phosphate + H(+)</text>
        <dbReference type="Rhea" id="RHEA:10580"/>
        <dbReference type="Rhea" id="RHEA-COMP:14738"/>
        <dbReference type="Rhea" id="RHEA-COMP:14740"/>
        <dbReference type="ChEBI" id="CHEBI:15378"/>
        <dbReference type="ChEBI" id="CHEBI:29985"/>
        <dbReference type="ChEBI" id="CHEBI:30616"/>
        <dbReference type="ChEBI" id="CHEBI:43474"/>
        <dbReference type="ChEBI" id="CHEBI:141005"/>
        <dbReference type="ChEBI" id="CHEBI:456216"/>
        <dbReference type="EC" id="6.3.2.17"/>
    </reaction>
</comment>
<keyword evidence="10 21" id="KW-0547">Nucleotide-binding</keyword>
<dbReference type="InterPro" id="IPR001645">
    <property type="entry name" value="Folylpolyglutamate_synth"/>
</dbReference>
<dbReference type="PIRSF" id="PIRSF001563">
    <property type="entry name" value="Folylpolyglu_synth"/>
    <property type="match status" value="1"/>
</dbReference>
<evidence type="ECO:0000313" key="25">
    <source>
        <dbReference type="Proteomes" id="UP001595615"/>
    </source>
</evidence>
<evidence type="ECO:0000256" key="15">
    <source>
        <dbReference type="ARBA" id="ARBA00030592"/>
    </source>
</evidence>
<comment type="catalytic activity">
    <reaction evidence="18">
        <text>10-formyltetrahydrofolyl-(gamma-L-Glu)(n) + L-glutamate + ATP = 10-formyltetrahydrofolyl-(gamma-L-Glu)(n+1) + ADP + phosphate + H(+)</text>
        <dbReference type="Rhea" id="RHEA:51904"/>
        <dbReference type="Rhea" id="RHEA-COMP:13088"/>
        <dbReference type="Rhea" id="RHEA-COMP:14300"/>
        <dbReference type="ChEBI" id="CHEBI:15378"/>
        <dbReference type="ChEBI" id="CHEBI:29985"/>
        <dbReference type="ChEBI" id="CHEBI:30616"/>
        <dbReference type="ChEBI" id="CHEBI:43474"/>
        <dbReference type="ChEBI" id="CHEBI:134413"/>
        <dbReference type="ChEBI" id="CHEBI:456216"/>
        <dbReference type="EC" id="6.3.2.17"/>
    </reaction>
</comment>
<keyword evidence="13" id="KW-0289">Folate biosynthesis</keyword>
<comment type="pathway">
    <text evidence="3">Cofactor biosynthesis; tetrahydrofolylpolyglutamate biosynthesis.</text>
</comment>
<evidence type="ECO:0000256" key="19">
    <source>
        <dbReference type="ARBA" id="ARBA00049035"/>
    </source>
</evidence>
<dbReference type="InterPro" id="IPR036615">
    <property type="entry name" value="Mur_ligase_C_dom_sf"/>
</dbReference>
<evidence type="ECO:0000259" key="22">
    <source>
        <dbReference type="Pfam" id="PF02875"/>
    </source>
</evidence>
<keyword evidence="8 21" id="KW-0436">Ligase</keyword>
<accession>A0ABV7X912</accession>
<dbReference type="InterPro" id="IPR013221">
    <property type="entry name" value="Mur_ligase_cen"/>
</dbReference>
<comment type="catalytic activity">
    <reaction evidence="20">
        <text>7,8-dihydropteroate + L-glutamate + ATP = 7,8-dihydrofolate + ADP + phosphate + H(+)</text>
        <dbReference type="Rhea" id="RHEA:23584"/>
        <dbReference type="ChEBI" id="CHEBI:15378"/>
        <dbReference type="ChEBI" id="CHEBI:17839"/>
        <dbReference type="ChEBI" id="CHEBI:29985"/>
        <dbReference type="ChEBI" id="CHEBI:30616"/>
        <dbReference type="ChEBI" id="CHEBI:43474"/>
        <dbReference type="ChEBI" id="CHEBI:57451"/>
        <dbReference type="ChEBI" id="CHEBI:456216"/>
        <dbReference type="EC" id="6.3.2.12"/>
    </reaction>
</comment>
<dbReference type="PANTHER" id="PTHR11136:SF0">
    <property type="entry name" value="DIHYDROFOLATE SYNTHETASE-RELATED"/>
    <property type="match status" value="1"/>
</dbReference>
<evidence type="ECO:0000256" key="21">
    <source>
        <dbReference type="PIRNR" id="PIRNR001563"/>
    </source>
</evidence>
<dbReference type="Gene3D" id="3.40.1190.10">
    <property type="entry name" value="Mur-like, catalytic domain"/>
    <property type="match status" value="1"/>
</dbReference>
<comment type="function">
    <text evidence="1">Functions in two distinct reactions of the de novo folate biosynthetic pathway. Catalyzes the addition of a glutamate residue to dihydropteroate (7,8-dihydropteroate or H2Pte) to form dihydrofolate (7,8-dihydrofolate monoglutamate or H2Pte-Glu). Also catalyzes successive additions of L-glutamate to tetrahydrofolate or 10-formyltetrahydrofolate or 5,10-methylenetetrahydrofolate, leading to folylpolyglutamate derivatives.</text>
</comment>
<keyword evidence="9" id="KW-0479">Metal-binding</keyword>
<name>A0ABV7X912_9SPHN</name>
<evidence type="ECO:0000256" key="9">
    <source>
        <dbReference type="ARBA" id="ARBA00022723"/>
    </source>
</evidence>
<comment type="caution">
    <text evidence="24">The sequence shown here is derived from an EMBL/GenBank/DDBJ whole genome shotgun (WGS) entry which is preliminary data.</text>
</comment>
<dbReference type="EMBL" id="JBHRXV010000004">
    <property type="protein sequence ID" value="MFC3712401.1"/>
    <property type="molecule type" value="Genomic_DNA"/>
</dbReference>
<dbReference type="PROSITE" id="PS01012">
    <property type="entry name" value="FOLYLPOLYGLU_SYNT_2"/>
    <property type="match status" value="1"/>
</dbReference>
<evidence type="ECO:0000259" key="23">
    <source>
        <dbReference type="Pfam" id="PF08245"/>
    </source>
</evidence>
<dbReference type="InterPro" id="IPR036565">
    <property type="entry name" value="Mur-like_cat_sf"/>
</dbReference>
<feature type="domain" description="Mur ligase C-terminal" evidence="22">
    <location>
        <begin position="311"/>
        <end position="426"/>
    </location>
</feature>
<evidence type="ECO:0000256" key="6">
    <source>
        <dbReference type="ARBA" id="ARBA00013025"/>
    </source>
</evidence>
<evidence type="ECO:0000256" key="3">
    <source>
        <dbReference type="ARBA" id="ARBA00005150"/>
    </source>
</evidence>
<evidence type="ECO:0000256" key="20">
    <source>
        <dbReference type="ARBA" id="ARBA00049161"/>
    </source>
</evidence>
<evidence type="ECO:0000256" key="1">
    <source>
        <dbReference type="ARBA" id="ARBA00002714"/>
    </source>
</evidence>
<evidence type="ECO:0000256" key="7">
    <source>
        <dbReference type="ARBA" id="ARBA00019357"/>
    </source>
</evidence>
<proteinExistence type="inferred from homology"/>
<dbReference type="Proteomes" id="UP001595615">
    <property type="component" value="Unassembled WGS sequence"/>
</dbReference>
<dbReference type="EC" id="6.3.2.17" evidence="6"/>
<dbReference type="InterPro" id="IPR004101">
    <property type="entry name" value="Mur_ligase_C"/>
</dbReference>
<protein>
    <recommendedName>
        <fullName evidence="7">Dihydrofolate synthase/folylpolyglutamate synthase</fullName>
        <ecNumber evidence="5">6.3.2.12</ecNumber>
        <ecNumber evidence="6">6.3.2.17</ecNumber>
    </recommendedName>
    <alternativeName>
        <fullName evidence="16">Folylpoly-gamma-glutamate synthetase-dihydrofolate synthetase</fullName>
    </alternativeName>
    <alternativeName>
        <fullName evidence="14">Folylpolyglutamate synthetase</fullName>
    </alternativeName>
    <alternativeName>
        <fullName evidence="15">Tetrahydrofolylpolyglutamate synthase</fullName>
    </alternativeName>
</protein>
<evidence type="ECO:0000256" key="16">
    <source>
        <dbReference type="ARBA" id="ARBA00032510"/>
    </source>
</evidence>
<evidence type="ECO:0000256" key="14">
    <source>
        <dbReference type="ARBA" id="ARBA00030048"/>
    </source>
</evidence>
<dbReference type="SUPFAM" id="SSF53623">
    <property type="entry name" value="MurD-like peptide ligases, catalytic domain"/>
    <property type="match status" value="1"/>
</dbReference>
<evidence type="ECO:0000256" key="8">
    <source>
        <dbReference type="ARBA" id="ARBA00022598"/>
    </source>
</evidence>
<comment type="similarity">
    <text evidence="4 21">Belongs to the folylpolyglutamate synthase family.</text>
</comment>
<evidence type="ECO:0000256" key="12">
    <source>
        <dbReference type="ARBA" id="ARBA00022842"/>
    </source>
</evidence>
<evidence type="ECO:0000256" key="13">
    <source>
        <dbReference type="ARBA" id="ARBA00022909"/>
    </source>
</evidence>
<dbReference type="SUPFAM" id="SSF53244">
    <property type="entry name" value="MurD-like peptide ligases, peptide-binding domain"/>
    <property type="match status" value="1"/>
</dbReference>
<reference evidence="25" key="1">
    <citation type="journal article" date="2019" name="Int. J. Syst. Evol. Microbiol.">
        <title>The Global Catalogue of Microorganisms (GCM) 10K type strain sequencing project: providing services to taxonomists for standard genome sequencing and annotation.</title>
        <authorList>
            <consortium name="The Broad Institute Genomics Platform"/>
            <consortium name="The Broad Institute Genome Sequencing Center for Infectious Disease"/>
            <person name="Wu L."/>
            <person name="Ma J."/>
        </authorList>
    </citation>
    <scope>NUCLEOTIDE SEQUENCE [LARGE SCALE GENOMIC DNA]</scope>
    <source>
        <strain evidence="25">KCTC 42644</strain>
    </source>
</reference>
<dbReference type="RefSeq" id="WP_380859198.1">
    <property type="nucleotide sequence ID" value="NZ_JBHRXV010000004.1"/>
</dbReference>
<feature type="domain" description="Mur ligase central" evidence="23">
    <location>
        <begin position="54"/>
        <end position="270"/>
    </location>
</feature>
<dbReference type="EC" id="6.3.2.12" evidence="5"/>
<dbReference type="NCBIfam" id="TIGR01499">
    <property type="entry name" value="folC"/>
    <property type="match status" value="1"/>
</dbReference>
<comment type="catalytic activity">
    <reaction evidence="19">
        <text>(6R)-5,10-methylenetetrahydrofolyl-(gamma-L-Glu)(n) + L-glutamate + ATP = (6R)-5,10-methylenetetrahydrofolyl-(gamma-L-Glu)(n+1) + ADP + phosphate + H(+)</text>
        <dbReference type="Rhea" id="RHEA:51912"/>
        <dbReference type="Rhea" id="RHEA-COMP:13257"/>
        <dbReference type="Rhea" id="RHEA-COMP:13258"/>
        <dbReference type="ChEBI" id="CHEBI:15378"/>
        <dbReference type="ChEBI" id="CHEBI:29985"/>
        <dbReference type="ChEBI" id="CHEBI:30616"/>
        <dbReference type="ChEBI" id="CHEBI:43474"/>
        <dbReference type="ChEBI" id="CHEBI:136572"/>
        <dbReference type="ChEBI" id="CHEBI:456216"/>
        <dbReference type="EC" id="6.3.2.17"/>
    </reaction>
</comment>
<evidence type="ECO:0000256" key="2">
    <source>
        <dbReference type="ARBA" id="ARBA00004799"/>
    </source>
</evidence>
<dbReference type="Gene3D" id="3.90.190.20">
    <property type="entry name" value="Mur ligase, C-terminal domain"/>
    <property type="match status" value="1"/>
</dbReference>
<organism evidence="24 25">
    <name type="scientific">Sphingoaurantiacus capsulatus</name>
    <dbReference type="NCBI Taxonomy" id="1771310"/>
    <lineage>
        <taxon>Bacteria</taxon>
        <taxon>Pseudomonadati</taxon>
        <taxon>Pseudomonadota</taxon>
        <taxon>Alphaproteobacteria</taxon>
        <taxon>Sphingomonadales</taxon>
        <taxon>Sphingosinicellaceae</taxon>
        <taxon>Sphingoaurantiacus</taxon>
    </lineage>
</organism>
<keyword evidence="25" id="KW-1185">Reference proteome</keyword>
<evidence type="ECO:0000256" key="17">
    <source>
        <dbReference type="ARBA" id="ARBA00047493"/>
    </source>
</evidence>
<dbReference type="Pfam" id="PF08245">
    <property type="entry name" value="Mur_ligase_M"/>
    <property type="match status" value="1"/>
</dbReference>
<sequence>MIEGARSDNAALDALLKDALALHPQRMDLSLERIERLLARLGNPHEHLPPVFHVAGTNGKGSTTAFIRACLEASGRRVHAYTSPHLVRFNERIRLAGQLIDDASLIALIRDVLSINGGEPITFFELTTAAAFLAFSRTPADALVLEVGLGGRLDATNVVRRPAVTGIAQLGLDHQQFLGNTILEIAGEKAGIAKPGVPLVLSRYPKTVTARIGEIAGPIGAKLIVRSLDWDAAHYEGQLHYRDTSLKIALPLPRLQGGHQLDNAALAVAMLRHQNDLPMPDSAFRAGMGWAEWPARLQRLERGPLTERLPAGSEVWLDGGHNPAAGRVVADAFRGHNLAERPFYLVVGMLAAKDATGFLKPFAGRATAVYTVPIVEHEAHEPAALAAVAKDIGLPGIAATDVADALAQIARSADRARPPVVLIAGSLYLAGEVLSANGFVPN</sequence>
<dbReference type="Pfam" id="PF02875">
    <property type="entry name" value="Mur_ligase_C"/>
    <property type="match status" value="1"/>
</dbReference>
<evidence type="ECO:0000256" key="18">
    <source>
        <dbReference type="ARBA" id="ARBA00047808"/>
    </source>
</evidence>
<dbReference type="InterPro" id="IPR018109">
    <property type="entry name" value="Folylpolyglutamate_synth_CS"/>
</dbReference>
<evidence type="ECO:0000256" key="5">
    <source>
        <dbReference type="ARBA" id="ARBA00013023"/>
    </source>
</evidence>
<comment type="pathway">
    <text evidence="2">Cofactor biosynthesis; tetrahydrofolate biosynthesis; 7,8-dihydrofolate from 2-amino-4-hydroxy-6-hydroxymethyl-7,8-dihydropteridine diphosphate and 4-aminobenzoate: step 2/2.</text>
</comment>
<keyword evidence="11 21" id="KW-0067">ATP-binding</keyword>
<dbReference type="PANTHER" id="PTHR11136">
    <property type="entry name" value="FOLYLPOLYGLUTAMATE SYNTHASE-RELATED"/>
    <property type="match status" value="1"/>
</dbReference>
<gene>
    <name evidence="24" type="ORF">ACFOMD_07460</name>
</gene>
<dbReference type="GO" id="GO:0016874">
    <property type="term" value="F:ligase activity"/>
    <property type="evidence" value="ECO:0007669"/>
    <property type="project" value="UniProtKB-KW"/>
</dbReference>
<keyword evidence="12" id="KW-0460">Magnesium</keyword>
<evidence type="ECO:0000256" key="4">
    <source>
        <dbReference type="ARBA" id="ARBA00008276"/>
    </source>
</evidence>
<evidence type="ECO:0000256" key="10">
    <source>
        <dbReference type="ARBA" id="ARBA00022741"/>
    </source>
</evidence>
<evidence type="ECO:0000313" key="24">
    <source>
        <dbReference type="EMBL" id="MFC3712401.1"/>
    </source>
</evidence>
<evidence type="ECO:0000256" key="11">
    <source>
        <dbReference type="ARBA" id="ARBA00022840"/>
    </source>
</evidence>